<feature type="transmembrane region" description="Helical" evidence="1">
    <location>
        <begin position="268"/>
        <end position="287"/>
    </location>
</feature>
<protein>
    <recommendedName>
        <fullName evidence="4">Acyltransferase 3 domain-containing protein</fullName>
    </recommendedName>
</protein>
<proteinExistence type="predicted"/>
<gene>
    <name evidence="2" type="ORF">J3R73_002682</name>
</gene>
<dbReference type="Proteomes" id="UP001237448">
    <property type="component" value="Unassembled WGS sequence"/>
</dbReference>
<organism evidence="2 3">
    <name type="scientific">Labrys monachus</name>
    <dbReference type="NCBI Taxonomy" id="217067"/>
    <lineage>
        <taxon>Bacteria</taxon>
        <taxon>Pseudomonadati</taxon>
        <taxon>Pseudomonadota</taxon>
        <taxon>Alphaproteobacteria</taxon>
        <taxon>Hyphomicrobiales</taxon>
        <taxon>Xanthobacteraceae</taxon>
        <taxon>Labrys</taxon>
    </lineage>
</organism>
<evidence type="ECO:0000256" key="1">
    <source>
        <dbReference type="SAM" id="Phobius"/>
    </source>
</evidence>
<keyword evidence="1" id="KW-0812">Transmembrane</keyword>
<keyword evidence="1" id="KW-0472">Membrane</keyword>
<keyword evidence="3" id="KW-1185">Reference proteome</keyword>
<feature type="transmembrane region" description="Helical" evidence="1">
    <location>
        <begin position="106"/>
        <end position="134"/>
    </location>
</feature>
<dbReference type="InterPro" id="IPR014550">
    <property type="entry name" value="UCP028704_OpgC"/>
</dbReference>
<feature type="transmembrane region" description="Helical" evidence="1">
    <location>
        <begin position="188"/>
        <end position="213"/>
    </location>
</feature>
<accession>A0ABU0FE60</accession>
<evidence type="ECO:0000313" key="3">
    <source>
        <dbReference type="Proteomes" id="UP001237448"/>
    </source>
</evidence>
<keyword evidence="1" id="KW-1133">Transmembrane helix</keyword>
<feature type="transmembrane region" description="Helical" evidence="1">
    <location>
        <begin position="294"/>
        <end position="312"/>
    </location>
</feature>
<name>A0ABU0FE60_9HYPH</name>
<comment type="caution">
    <text evidence="2">The sequence shown here is derived from an EMBL/GenBank/DDBJ whole genome shotgun (WGS) entry which is preliminary data.</text>
</comment>
<feature type="transmembrane region" description="Helical" evidence="1">
    <location>
        <begin position="30"/>
        <end position="47"/>
    </location>
</feature>
<evidence type="ECO:0008006" key="4">
    <source>
        <dbReference type="Google" id="ProtNLM"/>
    </source>
</evidence>
<feature type="transmembrane region" description="Helical" evidence="1">
    <location>
        <begin position="346"/>
        <end position="365"/>
    </location>
</feature>
<feature type="transmembrane region" description="Helical" evidence="1">
    <location>
        <begin position="146"/>
        <end position="168"/>
    </location>
</feature>
<feature type="transmembrane region" description="Helical" evidence="1">
    <location>
        <begin position="68"/>
        <end position="86"/>
    </location>
</feature>
<sequence>MFMVLNHVALRGGVWLVHVNHGELGYVQDAQGFVFLSGLMVGMVYSRRMTKQGFRAGALKMWRRALEIYRYTLGCLVGIVLLAVIFPEAQEAWRPWLLQLGDRDPLFVLAAALLVFQPTFMDILPQYILYMLVAPPLVWLCIQGRWRIVLFGSIAVWLAIQFGVHLPFIDTFHALAGRIESPGLLQIYFNLFAWQICFMSGLVLGALTMTGQIDWQRLMDPRRPALAWFALGVFLVFAALRLGLTFGVYPPDFVDRITLFDRRDELSFIYVANFAVDAYLIAWVLIAGPRTGNIVLATIATGLTWLFNQPFLRFIGRHSLQTYTLHVFLIYGIKALDVNFGPWTQATKTAVVIGAIASLALPALYRESRFFARKPASST</sequence>
<dbReference type="EMBL" id="JAUSVK010000001">
    <property type="protein sequence ID" value="MDQ0392890.1"/>
    <property type="molecule type" value="Genomic_DNA"/>
</dbReference>
<dbReference type="PANTHER" id="PTHR38592">
    <property type="entry name" value="BLL4819 PROTEIN"/>
    <property type="match status" value="1"/>
</dbReference>
<evidence type="ECO:0000313" key="2">
    <source>
        <dbReference type="EMBL" id="MDQ0392890.1"/>
    </source>
</evidence>
<reference evidence="2 3" key="1">
    <citation type="submission" date="2023-07" db="EMBL/GenBank/DDBJ databases">
        <title>Genomic Encyclopedia of Type Strains, Phase IV (KMG-IV): sequencing the most valuable type-strain genomes for metagenomic binning, comparative biology and taxonomic classification.</title>
        <authorList>
            <person name="Goeker M."/>
        </authorList>
    </citation>
    <scope>NUCLEOTIDE SEQUENCE [LARGE SCALE GENOMIC DNA]</scope>
    <source>
        <strain evidence="2 3">DSM 5896</strain>
    </source>
</reference>
<dbReference type="Pfam" id="PF10129">
    <property type="entry name" value="OpgC_C"/>
    <property type="match status" value="1"/>
</dbReference>
<dbReference type="PIRSF" id="PIRSF028704">
    <property type="entry name" value="UPC028704"/>
    <property type="match status" value="1"/>
</dbReference>
<feature type="transmembrane region" description="Helical" evidence="1">
    <location>
        <begin position="225"/>
        <end position="248"/>
    </location>
</feature>
<dbReference type="PANTHER" id="PTHR38592:SF3">
    <property type="entry name" value="BLL4819 PROTEIN"/>
    <property type="match status" value="1"/>
</dbReference>